<dbReference type="KEGG" id="mei:Msip34_2697"/>
<dbReference type="Proteomes" id="UP000002743">
    <property type="component" value="Chromosome"/>
</dbReference>
<reference evidence="3 4" key="2">
    <citation type="journal article" date="2011" name="J. Bacteriol.">
        <title>Genomes of three methylotrophs from a single niche uncover genetic and metabolic divergence of Methylophilaceae.</title>
        <authorList>
            <person name="Lapidus A."/>
            <person name="Clum A."/>
            <person name="Labutti K."/>
            <person name="Kaluzhnaya M.G."/>
            <person name="Lim S."/>
            <person name="Beck D.A."/>
            <person name="Glavina Del Rio T."/>
            <person name="Nolan M."/>
            <person name="Mavromatis K."/>
            <person name="Huntemann M."/>
            <person name="Lucas S."/>
            <person name="Lidstrom M.E."/>
            <person name="Ivanova N."/>
            <person name="Chistoserdova L."/>
        </authorList>
    </citation>
    <scope>NUCLEOTIDE SEQUENCE [LARGE SCALE GENOMIC DNA]</scope>
    <source>
        <strain evidence="3 4">SIP3-4</strain>
    </source>
</reference>
<dbReference type="OrthoDB" id="8532766at2"/>
<dbReference type="InterPro" id="IPR036465">
    <property type="entry name" value="vWFA_dom_sf"/>
</dbReference>
<protein>
    <submittedName>
        <fullName evidence="3">von Willebrand factor, type A</fullName>
    </submittedName>
</protein>
<reference evidence="4" key="1">
    <citation type="submission" date="2009-07" db="EMBL/GenBank/DDBJ databases">
        <title>Complete sequence of chromosome of Methylovorus sp. SIP3-4.</title>
        <authorList>
            <person name="Lucas S."/>
            <person name="Copeland A."/>
            <person name="Lapidus A."/>
            <person name="Glavina del Rio T."/>
            <person name="Tice H."/>
            <person name="Bruce D."/>
            <person name="Goodwin L."/>
            <person name="Pitluck S."/>
            <person name="Clum A."/>
            <person name="Larimer F."/>
            <person name="Land M."/>
            <person name="Hauser L."/>
            <person name="Kyrpides N."/>
            <person name="Mikhailova N."/>
            <person name="Kayluzhnaya M."/>
            <person name="Chistoserdova L."/>
        </authorList>
    </citation>
    <scope>NUCLEOTIDE SEQUENCE [LARGE SCALE GENOMIC DNA]</scope>
    <source>
        <strain evidence="4">SIP3-4</strain>
    </source>
</reference>
<evidence type="ECO:0000313" key="3">
    <source>
        <dbReference type="EMBL" id="ACT51934.1"/>
    </source>
</evidence>
<feature type="transmembrane region" description="Helical" evidence="1">
    <location>
        <begin position="12"/>
        <end position="29"/>
    </location>
</feature>
<evidence type="ECO:0000256" key="1">
    <source>
        <dbReference type="SAM" id="Phobius"/>
    </source>
</evidence>
<keyword evidence="1" id="KW-0472">Membrane</keyword>
<keyword evidence="1" id="KW-1133">Transmembrane helix</keyword>
<dbReference type="Gene3D" id="3.40.50.410">
    <property type="entry name" value="von Willebrand factor, type A domain"/>
    <property type="match status" value="1"/>
</dbReference>
<accession>C6XBG4</accession>
<dbReference type="EMBL" id="CP001674">
    <property type="protein sequence ID" value="ACT51934.1"/>
    <property type="molecule type" value="Genomic_DNA"/>
</dbReference>
<organism evidence="3 4">
    <name type="scientific">Methylovorus glucosotrophus (strain SIP3-4)</name>
    <dbReference type="NCBI Taxonomy" id="582744"/>
    <lineage>
        <taxon>Bacteria</taxon>
        <taxon>Pseudomonadati</taxon>
        <taxon>Pseudomonadota</taxon>
        <taxon>Betaproteobacteria</taxon>
        <taxon>Nitrosomonadales</taxon>
        <taxon>Methylophilaceae</taxon>
        <taxon>Methylovorus</taxon>
    </lineage>
</organism>
<dbReference type="STRING" id="582744.Msip34_2697"/>
<dbReference type="InterPro" id="IPR002035">
    <property type="entry name" value="VWF_A"/>
</dbReference>
<dbReference type="eggNOG" id="COG2304">
    <property type="taxonomic scope" value="Bacteria"/>
</dbReference>
<feature type="domain" description="VWFA" evidence="2">
    <location>
        <begin position="43"/>
        <end position="158"/>
    </location>
</feature>
<gene>
    <name evidence="3" type="ordered locus">Msip34_2697</name>
</gene>
<keyword evidence="4" id="KW-1185">Reference proteome</keyword>
<dbReference type="AlphaFoldDB" id="C6XBG4"/>
<dbReference type="RefSeq" id="WP_015831153.1">
    <property type="nucleotide sequence ID" value="NC_012969.1"/>
</dbReference>
<evidence type="ECO:0000313" key="4">
    <source>
        <dbReference type="Proteomes" id="UP000002743"/>
    </source>
</evidence>
<evidence type="ECO:0000259" key="2">
    <source>
        <dbReference type="Pfam" id="PF13519"/>
    </source>
</evidence>
<name>C6XBG4_METGS</name>
<keyword evidence="1" id="KW-0812">Transmembrane</keyword>
<dbReference type="Pfam" id="PF13519">
    <property type="entry name" value="VWA_2"/>
    <property type="match status" value="1"/>
</dbReference>
<dbReference type="SUPFAM" id="SSF53300">
    <property type="entry name" value="vWA-like"/>
    <property type="match status" value="1"/>
</dbReference>
<sequence>MMRLIRALKANYATVLYVLALALMLLALFKPQIQLKQDVHNYLLIADVSQSMNAEDAMLAGKPVSRMVYTRHLMKRIVETSPCGTYFSVGVFAAENVGLLFMPLEVCANYDIITDTINHLDWRMAWRGNSRLSFGVKSGETVLDSLNAPAQLVFFTDGDEAPKVNAINKLDLGAMDGSHWLFVGVGGHEPVPIPRFNSENKWVGFWPSDAKEFSAGAVGVTYNDTSKDEPDPIVAYAEFDRYLSQLEDGYLKELAGEIKAKYIEGKDEAGFYDYIQQQKPAAVFVTDYNIRWLYLSLALLLILGVYTPALMKTWQRYRQRPGRPVSSR</sequence>
<feature type="transmembrane region" description="Helical" evidence="1">
    <location>
        <begin position="292"/>
        <end position="311"/>
    </location>
</feature>
<dbReference type="HOGENOM" id="CLU_064961_0_0_4"/>
<proteinExistence type="predicted"/>